<dbReference type="EMBL" id="CVRI01000038">
    <property type="protein sequence ID" value="CRK94353.1"/>
    <property type="molecule type" value="Genomic_DNA"/>
</dbReference>
<dbReference type="Proteomes" id="UP000183832">
    <property type="component" value="Unassembled WGS sequence"/>
</dbReference>
<proteinExistence type="predicted"/>
<keyword evidence="2" id="KW-1185">Reference proteome</keyword>
<accession>A0A1J1I7G2</accession>
<gene>
    <name evidence="1" type="ORF">CLUMA_CG007867</name>
</gene>
<evidence type="ECO:0000313" key="1">
    <source>
        <dbReference type="EMBL" id="CRK94353.1"/>
    </source>
</evidence>
<evidence type="ECO:0000313" key="2">
    <source>
        <dbReference type="Proteomes" id="UP000183832"/>
    </source>
</evidence>
<name>A0A1J1I7G2_9DIPT</name>
<protein>
    <submittedName>
        <fullName evidence="1">CLUMA_CG007867, isoform A</fullName>
    </submittedName>
</protein>
<dbReference type="AlphaFoldDB" id="A0A1J1I7G2"/>
<reference evidence="1 2" key="1">
    <citation type="submission" date="2015-04" db="EMBL/GenBank/DDBJ databases">
        <authorList>
            <person name="Syromyatnikov M.Y."/>
            <person name="Popov V.N."/>
        </authorList>
    </citation>
    <scope>NUCLEOTIDE SEQUENCE [LARGE SCALE GENOMIC DNA]</scope>
</reference>
<sequence>MNESKNISKLDCVSKYDQRSFSESNGKTVLKSLLVINIQKATSGNICTCPFHPPLILVVLIAIQGTYAIICARDLRTGQYQNFNSLEDMYASNAIGGRYAYVQDGHC</sequence>
<organism evidence="1 2">
    <name type="scientific">Clunio marinus</name>
    <dbReference type="NCBI Taxonomy" id="568069"/>
    <lineage>
        <taxon>Eukaryota</taxon>
        <taxon>Metazoa</taxon>
        <taxon>Ecdysozoa</taxon>
        <taxon>Arthropoda</taxon>
        <taxon>Hexapoda</taxon>
        <taxon>Insecta</taxon>
        <taxon>Pterygota</taxon>
        <taxon>Neoptera</taxon>
        <taxon>Endopterygota</taxon>
        <taxon>Diptera</taxon>
        <taxon>Nematocera</taxon>
        <taxon>Chironomoidea</taxon>
        <taxon>Chironomidae</taxon>
        <taxon>Clunio</taxon>
    </lineage>
</organism>